<dbReference type="Gene3D" id="3.30.1130.10">
    <property type="match status" value="1"/>
</dbReference>
<sequence>MRNTGAGVWGDYTADSTRTGGAGACLFGGSCDGLDVAGYLGLAAPWRGVQATGATTVTSAMLGRLRTDVRTRPEFLAVARG</sequence>
<reference evidence="1 2" key="1">
    <citation type="submission" date="2021-01" db="EMBL/GenBank/DDBJ databases">
        <title>Whole genome shotgun sequence of Actinoplanes durhamensis NBRC 14914.</title>
        <authorList>
            <person name="Komaki H."/>
            <person name="Tamura T."/>
        </authorList>
    </citation>
    <scope>NUCLEOTIDE SEQUENCE [LARGE SCALE GENOMIC DNA]</scope>
    <source>
        <strain evidence="1 2">NBRC 14914</strain>
    </source>
</reference>
<dbReference type="RefSeq" id="WP_379133038.1">
    <property type="nucleotide sequence ID" value="NZ_JBHTFU010000001.1"/>
</dbReference>
<dbReference type="EMBL" id="BOML01000084">
    <property type="protein sequence ID" value="GIE07581.1"/>
    <property type="molecule type" value="Genomic_DNA"/>
</dbReference>
<dbReference type="InterPro" id="IPR043133">
    <property type="entry name" value="GTP-CH-I_C/QueF"/>
</dbReference>
<dbReference type="SUPFAM" id="SSF55620">
    <property type="entry name" value="Tetrahydrobiopterin biosynthesis enzymes-like"/>
    <property type="match status" value="1"/>
</dbReference>
<organism evidence="1 2">
    <name type="scientific">Paractinoplanes durhamensis</name>
    <dbReference type="NCBI Taxonomy" id="113563"/>
    <lineage>
        <taxon>Bacteria</taxon>
        <taxon>Bacillati</taxon>
        <taxon>Actinomycetota</taxon>
        <taxon>Actinomycetes</taxon>
        <taxon>Micromonosporales</taxon>
        <taxon>Micromonosporaceae</taxon>
        <taxon>Paractinoplanes</taxon>
    </lineage>
</organism>
<comment type="caution">
    <text evidence="1">The sequence shown here is derived from an EMBL/GenBank/DDBJ whole genome shotgun (WGS) entry which is preliminary data.</text>
</comment>
<name>A0ABQ3ZCR3_9ACTN</name>
<evidence type="ECO:0000313" key="2">
    <source>
        <dbReference type="Proteomes" id="UP000637628"/>
    </source>
</evidence>
<protein>
    <submittedName>
        <fullName evidence="1">Uncharacterized protein</fullName>
    </submittedName>
</protein>
<proteinExistence type="predicted"/>
<dbReference type="Proteomes" id="UP000637628">
    <property type="component" value="Unassembled WGS sequence"/>
</dbReference>
<keyword evidence="2" id="KW-1185">Reference proteome</keyword>
<dbReference type="PROSITE" id="PS51257">
    <property type="entry name" value="PROKAR_LIPOPROTEIN"/>
    <property type="match status" value="1"/>
</dbReference>
<evidence type="ECO:0000313" key="1">
    <source>
        <dbReference type="EMBL" id="GIE07581.1"/>
    </source>
</evidence>
<accession>A0ABQ3ZCR3</accession>
<gene>
    <name evidence="1" type="ORF">Adu01nite_89310</name>
</gene>